<dbReference type="GeneID" id="9530106"/>
<feature type="region of interest" description="Disordered" evidence="1">
    <location>
        <begin position="1"/>
        <end position="31"/>
    </location>
</feature>
<proteinExistence type="predicted"/>
<evidence type="ECO:0000313" key="2">
    <source>
        <dbReference type="EMBL" id="EEY18389.1"/>
    </source>
</evidence>
<feature type="compositionally biased region" description="Basic and acidic residues" evidence="1">
    <location>
        <begin position="214"/>
        <end position="223"/>
    </location>
</feature>
<gene>
    <name evidence="2" type="ORF">VDBG_04498</name>
</gene>
<dbReference type="Proteomes" id="UP000008698">
    <property type="component" value="Unassembled WGS sequence"/>
</dbReference>
<sequence>MEGVAIAPVLDTKENSPSPVLGRGPSHDEALATTRSVAKDEPQPVASELIRQSIETDIDEAVDRGFEAEQRRDFSEATPTDTYMPAFEPTTDFRRSVSRGLPPVQEETYDEEETGEERGRGRQSFTAATPVTPEVNRDSGFMSDSSHRRSSRKTKVVVEQDNRDSGVHLREDEDGSRDVARSPEPGWSTPKSRSITVPEESSSRRLRRSPLSKGELRERDHPMTKTPVLREPSPRDVTPEPYKTRRHKSPERGVGGDDNKRSRYRDLSAGTSDAGATLSPDEASLTM</sequence>
<accession>C9SHG6</accession>
<protein>
    <submittedName>
        <fullName evidence="2">Predicted protein</fullName>
    </submittedName>
</protein>
<feature type="region of interest" description="Disordered" evidence="1">
    <location>
        <begin position="65"/>
        <end position="287"/>
    </location>
</feature>
<dbReference type="eggNOG" id="ENOG502QRYC">
    <property type="taxonomic scope" value="Eukaryota"/>
</dbReference>
<feature type="compositionally biased region" description="Basic and acidic residues" evidence="1">
    <location>
        <begin position="250"/>
        <end position="266"/>
    </location>
</feature>
<dbReference type="HOGENOM" id="CLU_970437_0_0_1"/>
<keyword evidence="3" id="KW-1185">Reference proteome</keyword>
<dbReference type="EMBL" id="DS985218">
    <property type="protein sequence ID" value="EEY18389.1"/>
    <property type="molecule type" value="Genomic_DNA"/>
</dbReference>
<evidence type="ECO:0000256" key="1">
    <source>
        <dbReference type="SAM" id="MobiDB-lite"/>
    </source>
</evidence>
<feature type="compositionally biased region" description="Basic and acidic residues" evidence="1">
    <location>
        <begin position="65"/>
        <end position="75"/>
    </location>
</feature>
<dbReference type="KEGG" id="val:VDBG_04498"/>
<reference evidence="3" key="1">
    <citation type="journal article" date="2011" name="PLoS Pathog.">
        <title>Comparative genomics yields insights into niche adaptation of plant vascular wilt pathogens.</title>
        <authorList>
            <person name="Klosterman S.J."/>
            <person name="Subbarao K.V."/>
            <person name="Kang S."/>
            <person name="Veronese P."/>
            <person name="Gold S.E."/>
            <person name="Thomma B.P.H.J."/>
            <person name="Chen Z."/>
            <person name="Henrissat B."/>
            <person name="Lee Y.-H."/>
            <person name="Park J."/>
            <person name="Garcia-Pedrajas M.D."/>
            <person name="Barbara D.J."/>
            <person name="Anchieta A."/>
            <person name="de Jonge R."/>
            <person name="Santhanam P."/>
            <person name="Maruthachalam K."/>
            <person name="Atallah Z."/>
            <person name="Amyotte S.G."/>
            <person name="Paz Z."/>
            <person name="Inderbitzin P."/>
            <person name="Hayes R.J."/>
            <person name="Heiman D.I."/>
            <person name="Young S."/>
            <person name="Zeng Q."/>
            <person name="Engels R."/>
            <person name="Galagan J."/>
            <person name="Cuomo C.A."/>
            <person name="Dobinson K.F."/>
            <person name="Ma L.-J."/>
        </authorList>
    </citation>
    <scope>NUCLEOTIDE SEQUENCE [LARGE SCALE GENOMIC DNA]</scope>
    <source>
        <strain evidence="3">VaMs.102 / ATCC MYA-4576 / FGSC 10136</strain>
    </source>
</reference>
<organism evidence="3">
    <name type="scientific">Verticillium alfalfae (strain VaMs.102 / ATCC MYA-4576 / FGSC 10136)</name>
    <name type="common">Verticillium wilt of alfalfa</name>
    <name type="synonym">Verticillium albo-atrum</name>
    <dbReference type="NCBI Taxonomy" id="526221"/>
    <lineage>
        <taxon>Eukaryota</taxon>
        <taxon>Fungi</taxon>
        <taxon>Dikarya</taxon>
        <taxon>Ascomycota</taxon>
        <taxon>Pezizomycotina</taxon>
        <taxon>Sordariomycetes</taxon>
        <taxon>Hypocreomycetidae</taxon>
        <taxon>Glomerellales</taxon>
        <taxon>Plectosphaerellaceae</taxon>
        <taxon>Verticillium</taxon>
    </lineage>
</organism>
<name>C9SHG6_VERA1</name>
<dbReference type="RefSeq" id="XP_003004892.1">
    <property type="nucleotide sequence ID" value="XM_003004846.1"/>
</dbReference>
<dbReference type="AlphaFoldDB" id="C9SHG6"/>
<feature type="compositionally biased region" description="Basic and acidic residues" evidence="1">
    <location>
        <begin position="156"/>
        <end position="181"/>
    </location>
</feature>
<evidence type="ECO:0000313" key="3">
    <source>
        <dbReference type="Proteomes" id="UP000008698"/>
    </source>
</evidence>